<protein>
    <recommendedName>
        <fullName evidence="14">Cd(2+)-exporting ATPase</fullName>
        <ecNumber evidence="14">7.2.2.21</ecNumber>
    </recommendedName>
</protein>
<dbReference type="AlphaFoldDB" id="A0A1V1I0Q0"/>
<dbReference type="PANTHER" id="PTHR48085:SF5">
    <property type="entry name" value="CADMIUM_ZINC-TRANSPORTING ATPASE HMA4-RELATED"/>
    <property type="match status" value="1"/>
</dbReference>
<sequence>MGACSMSKKEIILGGLNCAHCAEVINEKVSKLEEIEYCNLNFINKKLTLEIACDSNIDEDLVIKKVIKMINDIEPGLDIKVLRDEKINNKKVEIALGGLNCAHCGEEIGNKVSKLDNVIQSNLNFISKKLTFEVAKNVDEKLVTEEIIKIINDTEPGLDIKVSFSDTKTKKENKEEVEISNKGDLIKLIIGSIMYIFGIFQTATGFESKFANIVFLMVYLIVGYDVLLKALKNASKGRVFDENFLMSIATVGAVIIGEVPEAVGVMLFYKIGEYLQDIAVGKSRKSITSLMQIRPDSANLKVGSEIKVVSPEEVSIGDIIVVKPGEKIPLDGVVVDGFSMVDTSALTGESVLREIGVGESALSGFINKNALLTIEVTKEFGESTVSKILDLVENASSKKSKTENFISKFAKYYTPFVLISAMVIAFIPPLVVPNAEFLDWFYRGLVFLVVSCPCALVLSIPLSFFSGIGNSSKHGILIKGSNYLEALKNVDTVVFDKTGTLTKGVFKVTKVSPVGISEKELIEYAAYAEANSNHPIAKSIVNYYKESIDLEKITYFEEIAAHGIKVKYNDLHILAGNDKLMSSENILYFPTDDIGTVVYIAVNGAYRGYIVISDEIKEDSKEAIKNLKLSGVKEVVMLTGDNEKVANKIANELGIDKVYSNLLPNEKVDRLEDIFKEKLPKEKVAFVGDGINDAPVLARADVGIAMGALGSDAAIEAADVVLMTDEPSKIAKAIEISRKTNKIVWQNIVFALGVKAIVLILSAGGVATMWEAIFADVGVALIAVLNAMRVMK</sequence>
<dbReference type="InterPro" id="IPR006121">
    <property type="entry name" value="HMA_dom"/>
</dbReference>
<keyword evidence="11" id="KW-1278">Translocase</keyword>
<gene>
    <name evidence="18" type="ORF">CRIB_958</name>
</gene>
<comment type="catalytic activity">
    <reaction evidence="15">
        <text>Cd(2+)(in) + ATP + H2O = Cd(2+)(out) + ADP + phosphate + H(+)</text>
        <dbReference type="Rhea" id="RHEA:12132"/>
        <dbReference type="ChEBI" id="CHEBI:15377"/>
        <dbReference type="ChEBI" id="CHEBI:15378"/>
        <dbReference type="ChEBI" id="CHEBI:30616"/>
        <dbReference type="ChEBI" id="CHEBI:43474"/>
        <dbReference type="ChEBI" id="CHEBI:48775"/>
        <dbReference type="ChEBI" id="CHEBI:456216"/>
        <dbReference type="EC" id="7.2.2.21"/>
    </reaction>
</comment>
<evidence type="ECO:0000256" key="2">
    <source>
        <dbReference type="ARBA" id="ARBA00006024"/>
    </source>
</evidence>
<evidence type="ECO:0000256" key="4">
    <source>
        <dbReference type="ARBA" id="ARBA00022539"/>
    </source>
</evidence>
<feature type="transmembrane region" description="Helical" evidence="16">
    <location>
        <begin position="210"/>
        <end position="228"/>
    </location>
</feature>
<name>A0A1V1I0Q0_9FIRM</name>
<keyword evidence="7 16" id="KW-0479">Metal-binding</keyword>
<feature type="transmembrane region" description="Helical" evidence="16">
    <location>
        <begin position="185"/>
        <end position="204"/>
    </location>
</feature>
<evidence type="ECO:0000256" key="7">
    <source>
        <dbReference type="ARBA" id="ARBA00022723"/>
    </source>
</evidence>
<organism evidence="18 19">
    <name type="scientific">Romboutsia ilealis</name>
    <dbReference type="NCBI Taxonomy" id="1115758"/>
    <lineage>
        <taxon>Bacteria</taxon>
        <taxon>Bacillati</taxon>
        <taxon>Bacillota</taxon>
        <taxon>Clostridia</taxon>
        <taxon>Peptostreptococcales</taxon>
        <taxon>Peptostreptococcaceae</taxon>
        <taxon>Romboutsia</taxon>
    </lineage>
</organism>
<dbReference type="Gene3D" id="3.30.70.100">
    <property type="match status" value="2"/>
</dbReference>
<dbReference type="InterPro" id="IPR059000">
    <property type="entry name" value="ATPase_P-type_domA"/>
</dbReference>
<dbReference type="PRINTS" id="PR00120">
    <property type="entry name" value="HATPASE"/>
</dbReference>
<dbReference type="PANTHER" id="PTHR48085">
    <property type="entry name" value="CADMIUM/ZINC-TRANSPORTING ATPASE HMA2-RELATED"/>
    <property type="match status" value="1"/>
</dbReference>
<dbReference type="NCBIfam" id="TIGR01494">
    <property type="entry name" value="ATPase_P-type"/>
    <property type="match status" value="1"/>
</dbReference>
<keyword evidence="9 16" id="KW-0067">ATP-binding</keyword>
<dbReference type="Gene3D" id="3.40.1110.10">
    <property type="entry name" value="Calcium-transporting ATPase, cytoplasmic domain N"/>
    <property type="match status" value="1"/>
</dbReference>
<dbReference type="KEGG" id="ril:CRIB_958"/>
<dbReference type="Pfam" id="PF00702">
    <property type="entry name" value="Hydrolase"/>
    <property type="match status" value="1"/>
</dbReference>
<dbReference type="PROSITE" id="PS00154">
    <property type="entry name" value="ATPASE_E1_E2"/>
    <property type="match status" value="1"/>
</dbReference>
<dbReference type="InterPro" id="IPR036163">
    <property type="entry name" value="HMA_dom_sf"/>
</dbReference>
<dbReference type="GO" id="GO:0005886">
    <property type="term" value="C:plasma membrane"/>
    <property type="evidence" value="ECO:0007669"/>
    <property type="project" value="UniProtKB-SubCell"/>
</dbReference>
<dbReference type="PROSITE" id="PS50846">
    <property type="entry name" value="HMA_2"/>
    <property type="match status" value="1"/>
</dbReference>
<evidence type="ECO:0000256" key="5">
    <source>
        <dbReference type="ARBA" id="ARBA00022553"/>
    </source>
</evidence>
<dbReference type="FunFam" id="3.40.1110.10:FF:000066">
    <property type="entry name" value="Cadmium-translocating P-type ATPase"/>
    <property type="match status" value="1"/>
</dbReference>
<dbReference type="GO" id="GO:0016887">
    <property type="term" value="F:ATP hydrolysis activity"/>
    <property type="evidence" value="ECO:0007669"/>
    <property type="project" value="InterPro"/>
</dbReference>
<dbReference type="Gene3D" id="3.40.50.1000">
    <property type="entry name" value="HAD superfamily/HAD-like"/>
    <property type="match status" value="1"/>
</dbReference>
<evidence type="ECO:0000259" key="17">
    <source>
        <dbReference type="PROSITE" id="PS50846"/>
    </source>
</evidence>
<feature type="transmembrane region" description="Helical" evidence="16">
    <location>
        <begin position="409"/>
        <end position="428"/>
    </location>
</feature>
<dbReference type="InterPro" id="IPR027256">
    <property type="entry name" value="P-typ_ATPase_IB"/>
</dbReference>
<feature type="transmembrane region" description="Helical" evidence="16">
    <location>
        <begin position="440"/>
        <end position="465"/>
    </location>
</feature>
<feature type="transmembrane region" description="Helical" evidence="16">
    <location>
        <begin position="748"/>
        <end position="767"/>
    </location>
</feature>
<dbReference type="Gene3D" id="2.70.150.10">
    <property type="entry name" value="Calcium-transporting ATPase, cytoplasmic transduction domain A"/>
    <property type="match status" value="1"/>
</dbReference>
<keyword evidence="12 16" id="KW-1133">Transmembrane helix</keyword>
<evidence type="ECO:0000256" key="15">
    <source>
        <dbReference type="ARBA" id="ARBA00049338"/>
    </source>
</evidence>
<dbReference type="SUPFAM" id="SSF81653">
    <property type="entry name" value="Calcium ATPase, transduction domain A"/>
    <property type="match status" value="1"/>
</dbReference>
<keyword evidence="4" id="KW-0104">Cadmium</keyword>
<comment type="subcellular location">
    <subcellularLocation>
        <location evidence="1">Cell membrane</location>
        <topology evidence="1">Multi-pass membrane protein</topology>
    </subcellularLocation>
</comment>
<comment type="similarity">
    <text evidence="2 16">Belongs to the cation transport ATPase (P-type) (TC 3.A.3) family. Type IB subfamily.</text>
</comment>
<keyword evidence="18" id="KW-0378">Hydrolase</keyword>
<proteinExistence type="inferred from homology"/>
<evidence type="ECO:0000256" key="6">
    <source>
        <dbReference type="ARBA" id="ARBA00022692"/>
    </source>
</evidence>
<dbReference type="InterPro" id="IPR008250">
    <property type="entry name" value="ATPase_P-typ_transduc_dom_A_sf"/>
</dbReference>
<keyword evidence="19" id="KW-1185">Reference proteome</keyword>
<evidence type="ECO:0000313" key="18">
    <source>
        <dbReference type="EMBL" id="CED93709.1"/>
    </source>
</evidence>
<dbReference type="CDD" id="cd07548">
    <property type="entry name" value="P-type_ATPase-Cd_Zn_Co_like"/>
    <property type="match status" value="1"/>
</dbReference>
<dbReference type="InterPro" id="IPR023298">
    <property type="entry name" value="ATPase_P-typ_TM_dom_sf"/>
</dbReference>
<dbReference type="CDD" id="cd00371">
    <property type="entry name" value="HMA"/>
    <property type="match status" value="1"/>
</dbReference>
<keyword evidence="3 16" id="KW-1003">Cell membrane</keyword>
<dbReference type="InterPro" id="IPR036412">
    <property type="entry name" value="HAD-like_sf"/>
</dbReference>
<dbReference type="InterPro" id="IPR018303">
    <property type="entry name" value="ATPase_P-typ_P_site"/>
</dbReference>
<dbReference type="GO" id="GO:0005524">
    <property type="term" value="F:ATP binding"/>
    <property type="evidence" value="ECO:0007669"/>
    <property type="project" value="UniProtKB-UniRule"/>
</dbReference>
<reference evidence="18 19" key="1">
    <citation type="submission" date="2014-04" db="EMBL/GenBank/DDBJ databases">
        <authorList>
            <person name="Hornung B.V."/>
        </authorList>
    </citation>
    <scope>NUCLEOTIDE SEQUENCE [LARGE SCALE GENOMIC DNA]</scope>
    <source>
        <strain evidence="18 19">CRIB</strain>
    </source>
</reference>
<evidence type="ECO:0000256" key="12">
    <source>
        <dbReference type="ARBA" id="ARBA00022989"/>
    </source>
</evidence>
<dbReference type="InterPro" id="IPR023214">
    <property type="entry name" value="HAD_sf"/>
</dbReference>
<evidence type="ECO:0000256" key="10">
    <source>
        <dbReference type="ARBA" id="ARBA00022842"/>
    </source>
</evidence>
<dbReference type="GO" id="GO:0046872">
    <property type="term" value="F:metal ion binding"/>
    <property type="evidence" value="ECO:0007669"/>
    <property type="project" value="UniProtKB-KW"/>
</dbReference>
<evidence type="ECO:0000256" key="1">
    <source>
        <dbReference type="ARBA" id="ARBA00004651"/>
    </source>
</evidence>
<evidence type="ECO:0000256" key="3">
    <source>
        <dbReference type="ARBA" id="ARBA00022475"/>
    </source>
</evidence>
<feature type="domain" description="HMA" evidence="17">
    <location>
        <begin position="7"/>
        <end position="74"/>
    </location>
</feature>
<evidence type="ECO:0000256" key="14">
    <source>
        <dbReference type="ARBA" id="ARBA00039103"/>
    </source>
</evidence>
<dbReference type="EMBL" id="LN555523">
    <property type="protein sequence ID" value="CED93709.1"/>
    <property type="molecule type" value="Genomic_DNA"/>
</dbReference>
<dbReference type="SUPFAM" id="SSF55008">
    <property type="entry name" value="HMA, heavy metal-associated domain"/>
    <property type="match status" value="2"/>
</dbReference>
<dbReference type="NCBIfam" id="TIGR01525">
    <property type="entry name" value="ATPase-IB_hvy"/>
    <property type="match status" value="1"/>
</dbReference>
<dbReference type="Pfam" id="PF00122">
    <property type="entry name" value="E1-E2_ATPase"/>
    <property type="match status" value="1"/>
</dbReference>
<dbReference type="InterPro" id="IPR051014">
    <property type="entry name" value="Cation_Transport_ATPase_IB"/>
</dbReference>
<dbReference type="InterPro" id="IPR001757">
    <property type="entry name" value="P_typ_ATPase"/>
</dbReference>
<dbReference type="GO" id="GO:0008551">
    <property type="term" value="F:P-type cadmium transporter activity"/>
    <property type="evidence" value="ECO:0007669"/>
    <property type="project" value="UniProtKB-EC"/>
</dbReference>
<dbReference type="PRINTS" id="PR00119">
    <property type="entry name" value="CATATPASE"/>
</dbReference>
<evidence type="ECO:0000256" key="9">
    <source>
        <dbReference type="ARBA" id="ARBA00022840"/>
    </source>
</evidence>
<evidence type="ECO:0000256" key="11">
    <source>
        <dbReference type="ARBA" id="ARBA00022967"/>
    </source>
</evidence>
<dbReference type="SUPFAM" id="SSF56784">
    <property type="entry name" value="HAD-like"/>
    <property type="match status" value="1"/>
</dbReference>
<dbReference type="Proteomes" id="UP000245622">
    <property type="component" value="Chromosome 1"/>
</dbReference>
<keyword evidence="8 16" id="KW-0547">Nucleotide-binding</keyword>
<dbReference type="SUPFAM" id="SSF81665">
    <property type="entry name" value="Calcium ATPase, transmembrane domain M"/>
    <property type="match status" value="1"/>
</dbReference>
<dbReference type="InterPro" id="IPR023299">
    <property type="entry name" value="ATPase_P-typ_cyto_dom_N"/>
</dbReference>
<dbReference type="EC" id="7.2.2.21" evidence="14"/>
<accession>A0A1V1I0Q0</accession>
<keyword evidence="5" id="KW-0597">Phosphoprotein</keyword>
<keyword evidence="13 16" id="KW-0472">Membrane</keyword>
<evidence type="ECO:0000256" key="16">
    <source>
        <dbReference type="RuleBase" id="RU362081"/>
    </source>
</evidence>
<keyword evidence="10" id="KW-0460">Magnesium</keyword>
<evidence type="ECO:0000313" key="19">
    <source>
        <dbReference type="Proteomes" id="UP000245622"/>
    </source>
</evidence>
<evidence type="ECO:0000256" key="8">
    <source>
        <dbReference type="ARBA" id="ARBA00022741"/>
    </source>
</evidence>
<keyword evidence="6 16" id="KW-0812">Transmembrane</keyword>
<evidence type="ECO:0000256" key="13">
    <source>
        <dbReference type="ARBA" id="ARBA00023136"/>
    </source>
</evidence>